<reference evidence="2 3" key="1">
    <citation type="submission" date="2014-10" db="EMBL/GenBank/DDBJ databases">
        <title>Genome sequence of Clostridium aceticum DSM 1496.</title>
        <authorList>
            <person name="Poehlein A."/>
            <person name="Schiel-Bengelsdorf B."/>
            <person name="Gottschalk G."/>
            <person name="Duerre P."/>
            <person name="Daniel R."/>
        </authorList>
    </citation>
    <scope>NUCLEOTIDE SEQUENCE [LARGE SCALE GENOMIC DNA]</scope>
    <source>
        <strain evidence="2 3">DSM 1496</strain>
    </source>
</reference>
<feature type="domain" description="DUF4183" evidence="1">
    <location>
        <begin position="15"/>
        <end position="87"/>
    </location>
</feature>
<organism evidence="2 3">
    <name type="scientific">Clostridium aceticum</name>
    <dbReference type="NCBI Taxonomy" id="84022"/>
    <lineage>
        <taxon>Bacteria</taxon>
        <taxon>Bacillati</taxon>
        <taxon>Bacillota</taxon>
        <taxon>Clostridia</taxon>
        <taxon>Eubacteriales</taxon>
        <taxon>Clostridiaceae</taxon>
        <taxon>Clostridium</taxon>
    </lineage>
</organism>
<dbReference type="EMBL" id="CP009687">
    <property type="protein sequence ID" value="AKL96314.1"/>
    <property type="molecule type" value="Genomic_DNA"/>
</dbReference>
<evidence type="ECO:0000259" key="1">
    <source>
        <dbReference type="Pfam" id="PF13799"/>
    </source>
</evidence>
<evidence type="ECO:0000313" key="2">
    <source>
        <dbReference type="EMBL" id="AKL96314.1"/>
    </source>
</evidence>
<feature type="domain" description="DUF4183" evidence="1">
    <location>
        <begin position="850"/>
        <end position="921"/>
    </location>
</feature>
<dbReference type="Pfam" id="PF13799">
    <property type="entry name" value="DUF4183"/>
    <property type="match status" value="3"/>
</dbReference>
<protein>
    <recommendedName>
        <fullName evidence="1">DUF4183 domain-containing protein</fullName>
    </recommendedName>
</protein>
<dbReference type="PATRIC" id="fig|84022.6.peg.2912"/>
<sequence length="1017" mass="113123">MCKATPLKSKVYQYNALSDGKKRMYTNQDELLQYGNKGILDPHKVSYYSLFINGVLQPKTNYIIEKGLLFLKTKDLPLKGSPIIITFVSFIDKEILKLNTAIAEGSVPSGSIFHGPVTDVDIILEETVQSTALYLKLEKVITSGPAFIPTGHIAAWEFTLIVTNTVNMPISNIVVTARTLLDTTLNTTNLSLSQGNVGINHSIITWNVGILDVGESAIATFKLEGFFKADGVRFIDRAFAVGDTSLGTIKSSIASGKAIQVVKGLSITEAITSGSLNVVMKKNNKWRVEIKIVNLSDASISNILATDTLLIESIKSIEIVSLSQGSATIADNKILWKIDVLEGFRTAVLVVDIIGAFTIEGYRNLDSVMVVGIIASGEIFTGPSKDIRIVVSPNEKLPEDQLLLQKFITTEPLVAFLGKPRKWCFALKVINLTKDVLENLLVTDYILLEEFNDIHTLFVSSGDILIAHNTILWNVEELSPGETLTAVFEVNGFFNARGIRSLSRGVASGFNGNSATCTMSHMVSSPPIKVLDFIHNLKSSYILADKVYGQCRQQNCFEDITISIDNSNFKNILFKQGFIVKDTLVVTNMIDRPGFKRLQFLIRIPFEIITESGNRIKGYLPDLSEDIILFIPEARNEFPFNILVETSTKLLKEAARLNNQLTFTAGASIVMKVVGRVQLLLPTFEFSPQPPCCQEFNKNLICDIFQSRNFPDFFPGQSALNFHRKAARTNKTKQCPLIFGNLTIEKYITAGPLEVTTSAFNTWRMEIRISNDGYGPVSQVMMIDTLFLDHLTQINVLSLSQGNVSQEKDKILWDIGTLNSAATVVLIAEFTGFFNSKNKKPISTKTYQYNTISDGIKRVFTNDDELKMYGDEGILDPNEVSYFNLFINSVLQPQTNYIVKKGLLLLITIDVPPKGVPITLESIIIEDIHHQLLEVATYQYTAFGSGKKIYTNIDELRMYGNQGILDPRQISYQNLFINGVLQPPMNYVVEKGLLLLKTEDIPLEKSPISLQFITLFL</sequence>
<dbReference type="InterPro" id="IPR025237">
    <property type="entry name" value="DUF4183"/>
</dbReference>
<keyword evidence="3" id="KW-1185">Reference proteome</keyword>
<name>A0A0G3WFV1_9CLOT</name>
<dbReference type="AlphaFoldDB" id="A0A0G3WFV1"/>
<dbReference type="RefSeq" id="WP_052661424.1">
    <property type="nucleotide sequence ID" value="NZ_CP009687.1"/>
</dbReference>
<proteinExistence type="predicted"/>
<accession>A0A0G3WFV1</accession>
<gene>
    <name evidence="2" type="ORF">CACET_c28690</name>
</gene>
<feature type="domain" description="DUF4183" evidence="1">
    <location>
        <begin position="944"/>
        <end position="1012"/>
    </location>
</feature>
<dbReference type="Proteomes" id="UP000035704">
    <property type="component" value="Chromosome"/>
</dbReference>
<evidence type="ECO:0000313" key="3">
    <source>
        <dbReference type="Proteomes" id="UP000035704"/>
    </source>
</evidence>
<dbReference type="STRING" id="84022.CACET_c28690"/>
<dbReference type="KEGG" id="cace:CACET_c28690"/>